<evidence type="ECO:0000313" key="6">
    <source>
        <dbReference type="Proteomes" id="UP000250136"/>
    </source>
</evidence>
<dbReference type="EMBL" id="FOIW01000001">
    <property type="protein sequence ID" value="SEV85600.1"/>
    <property type="molecule type" value="Genomic_DNA"/>
</dbReference>
<dbReference type="KEGG" id="ttd:A3L14_07630"/>
<reference evidence="2 4" key="1">
    <citation type="submission" date="2015-08" db="EMBL/GenBank/DDBJ databases">
        <title>Thermococcus thioreducens DSM 14981 genome sequencing.</title>
        <authorList>
            <person name="Hong S.-J."/>
            <person name="Kim M.-C."/>
            <person name="Shin J.-H."/>
        </authorList>
    </citation>
    <scope>NUCLEOTIDE SEQUENCE [LARGE SCALE GENOMIC DNA]</scope>
    <source>
        <strain evidence="2 4">DSM 14981</strain>
    </source>
</reference>
<reference evidence="1 6" key="2">
    <citation type="submission" date="2016-04" db="EMBL/GenBank/DDBJ databases">
        <title>Complete genome sequence of Thermococcus thioreducens type strain OGL-20P.</title>
        <authorList>
            <person name="Oger P.M."/>
        </authorList>
    </citation>
    <scope>NUCLEOTIDE SEQUENCE [LARGE SCALE GENOMIC DNA]</scope>
    <source>
        <strain evidence="1 6">OGL-20P</strain>
    </source>
</reference>
<accession>A0A0Q2M2V4</accession>
<dbReference type="GeneID" id="33334284"/>
<protein>
    <submittedName>
        <fullName evidence="2">Uncharacterized protein</fullName>
    </submittedName>
</protein>
<evidence type="ECO:0000313" key="1">
    <source>
        <dbReference type="EMBL" id="ASJ12763.1"/>
    </source>
</evidence>
<sequence length="189" mass="21723">MDIKKTVMAVLPEIPELEEVDFSKYSTPYWSVLAEFERSGRRGLVEFQRFVEENGEGTLVGRLLISILQYLLIRYRRYGEYSTVKPAVKIFITLKGWLNENGYEGDWLKILHSFIGYLVDMMPAIAEHEECDVANAYLTLIHSLTIEAEDTFTEEYYAELEEKASSNLRNLREKCGIDGETAKENGKGC</sequence>
<evidence type="ECO:0000313" key="5">
    <source>
        <dbReference type="Proteomes" id="UP000182125"/>
    </source>
</evidence>
<keyword evidence="6" id="KW-1185">Reference proteome</keyword>
<dbReference type="EMBL" id="LIXN01000009">
    <property type="protein sequence ID" value="KQH82234.1"/>
    <property type="molecule type" value="Genomic_DNA"/>
</dbReference>
<dbReference type="PATRIC" id="fig|277988.4.peg.1338"/>
<gene>
    <name evidence="1" type="ORF">A3L14_07630</name>
    <name evidence="2" type="ORF">AMR53_06390</name>
    <name evidence="3" type="ORF">SAMN05216170_0423</name>
</gene>
<evidence type="ECO:0000313" key="2">
    <source>
        <dbReference type="EMBL" id="KQH82234.1"/>
    </source>
</evidence>
<dbReference type="RefSeq" id="WP_055429464.1">
    <property type="nucleotide sequence ID" value="NZ_CP015105.1"/>
</dbReference>
<dbReference type="Proteomes" id="UP000182125">
    <property type="component" value="Unassembled WGS sequence"/>
</dbReference>
<evidence type="ECO:0000313" key="4">
    <source>
        <dbReference type="Proteomes" id="UP000051862"/>
    </source>
</evidence>
<dbReference type="EMBL" id="CP015105">
    <property type="protein sequence ID" value="ASJ12763.1"/>
    <property type="molecule type" value="Genomic_DNA"/>
</dbReference>
<evidence type="ECO:0000313" key="3">
    <source>
        <dbReference type="EMBL" id="SEV85600.1"/>
    </source>
</evidence>
<dbReference type="AlphaFoldDB" id="A0A0Q2M2V4"/>
<organism evidence="2 4">
    <name type="scientific">Thermococcus thioreducens</name>
    <dbReference type="NCBI Taxonomy" id="277988"/>
    <lineage>
        <taxon>Archaea</taxon>
        <taxon>Methanobacteriati</taxon>
        <taxon>Methanobacteriota</taxon>
        <taxon>Thermococci</taxon>
        <taxon>Thermococcales</taxon>
        <taxon>Thermococcaceae</taxon>
        <taxon>Thermococcus</taxon>
    </lineage>
</organism>
<dbReference type="Proteomes" id="UP000250136">
    <property type="component" value="Chromosome"/>
</dbReference>
<dbReference type="Proteomes" id="UP000051862">
    <property type="component" value="Unassembled WGS sequence"/>
</dbReference>
<dbReference type="OrthoDB" id="95391at2157"/>
<name>A0A0Q2M2V4_9EURY</name>
<proteinExistence type="predicted"/>
<reference evidence="3 5" key="3">
    <citation type="submission" date="2016-10" db="EMBL/GenBank/DDBJ databases">
        <authorList>
            <person name="de Groot N.N."/>
        </authorList>
    </citation>
    <scope>NUCLEOTIDE SEQUENCE [LARGE SCALE GENOMIC DNA]</scope>
    <source>
        <strain evidence="3 5">OGL-20</strain>
    </source>
</reference>